<dbReference type="AlphaFoldDB" id="A0AAW4MVV2"/>
<dbReference type="Pfam" id="PF12672">
    <property type="entry name" value="DUF3793"/>
    <property type="match status" value="1"/>
</dbReference>
<evidence type="ECO:0000313" key="4">
    <source>
        <dbReference type="Proteomes" id="UP001197492"/>
    </source>
</evidence>
<dbReference type="InterPro" id="IPR024523">
    <property type="entry name" value="DUF3793"/>
</dbReference>
<organism evidence="1 3">
    <name type="scientific">Catenibacterium mitsuokai</name>
    <dbReference type="NCBI Taxonomy" id="100886"/>
    <lineage>
        <taxon>Bacteria</taxon>
        <taxon>Bacillati</taxon>
        <taxon>Bacillota</taxon>
        <taxon>Erysipelotrichia</taxon>
        <taxon>Erysipelotrichales</taxon>
        <taxon>Coprobacillaceae</taxon>
        <taxon>Catenibacterium</taxon>
    </lineage>
</organism>
<dbReference type="EMBL" id="JAHOEL010000151">
    <property type="protein sequence ID" value="MBV3393831.1"/>
    <property type="molecule type" value="Genomic_DNA"/>
</dbReference>
<proteinExistence type="predicted"/>
<comment type="caution">
    <text evidence="1">The sequence shown here is derived from an EMBL/GenBank/DDBJ whole genome shotgun (WGS) entry which is preliminary data.</text>
</comment>
<evidence type="ECO:0000313" key="3">
    <source>
        <dbReference type="Proteomes" id="UP001196408"/>
    </source>
</evidence>
<accession>A0AAW4MVV2</accession>
<dbReference type="EMBL" id="JAHOEF010000148">
    <property type="protein sequence ID" value="MBV3383792.1"/>
    <property type="molecule type" value="Genomic_DNA"/>
</dbReference>
<evidence type="ECO:0000313" key="2">
    <source>
        <dbReference type="EMBL" id="MBV3393831.1"/>
    </source>
</evidence>
<protein>
    <submittedName>
        <fullName evidence="1">DUF3793 family protein</fullName>
    </submittedName>
</protein>
<dbReference type="Proteomes" id="UP001197492">
    <property type="component" value="Unassembled WGS sequence"/>
</dbReference>
<dbReference type="Proteomes" id="UP001196408">
    <property type="component" value="Unassembled WGS sequence"/>
</dbReference>
<keyword evidence="4" id="KW-1185">Reference proteome</keyword>
<evidence type="ECO:0000313" key="1">
    <source>
        <dbReference type="EMBL" id="MBV3383792.1"/>
    </source>
</evidence>
<sequence length="193" mass="23174">MTLGYHQFEHLLLTHCTPTLIKRKLGSMFHLDNRYSDVHELVEYYDQILNLQGLRINLFFSHGRYTVYVYLPSSLKYLMTNKDIQSFLKQYDYPDHDILSHLEKRLEMSQYPHEIGLFLGYPLADVWGFVHHKKCQCCGYWKVYENKREKESLFKQFDCCKKEFILLYEQGYSLSQILNQADNQPFSFTLNEL</sequence>
<gene>
    <name evidence="1" type="ORF">KSV97_11365</name>
    <name evidence="2" type="ORF">KSW06_11405</name>
</gene>
<dbReference type="RefSeq" id="WP_195920367.1">
    <property type="nucleotide sequence ID" value="NZ_JADPAM010000002.1"/>
</dbReference>
<reference evidence="1 4" key="1">
    <citation type="submission" date="2021-06" db="EMBL/GenBank/DDBJ databases">
        <title>Collection of gut derived symbiotic bacterial strains cultured from healthy donors.</title>
        <authorList>
            <person name="Lin H."/>
            <person name="Littmann E."/>
            <person name="Pamer E.G."/>
        </authorList>
    </citation>
    <scope>NUCLEOTIDE SEQUENCE</scope>
    <source>
        <strain evidence="2 4">MSK.21.70</strain>
        <strain evidence="1">MSK.21.82</strain>
    </source>
</reference>
<name>A0AAW4MVV2_9FIRM</name>